<dbReference type="PANTHER" id="PTHR43311:SF1">
    <property type="entry name" value="GLUTAMYL-Q TRNA(ASP) SYNTHETASE"/>
    <property type="match status" value="1"/>
</dbReference>
<evidence type="ECO:0000313" key="9">
    <source>
        <dbReference type="EMBL" id="RFC68008.1"/>
    </source>
</evidence>
<dbReference type="GO" id="GO:0006424">
    <property type="term" value="P:glutamyl-tRNA aminoacylation"/>
    <property type="evidence" value="ECO:0007669"/>
    <property type="project" value="TreeGrafter"/>
</dbReference>
<keyword evidence="2" id="KW-0479">Metal-binding</keyword>
<dbReference type="PRINTS" id="PR00987">
    <property type="entry name" value="TRNASYNTHGLU"/>
</dbReference>
<dbReference type="InterPro" id="IPR001412">
    <property type="entry name" value="aa-tRNA-synth_I_CS"/>
</dbReference>
<comment type="caution">
    <text evidence="9">The sequence shown here is derived from an EMBL/GenBank/DDBJ whole genome shotgun (WGS) entry which is preliminary data.</text>
</comment>
<keyword evidence="7" id="KW-0648">Protein biosynthesis</keyword>
<gene>
    <name evidence="9" type="ORF">DY251_10220</name>
</gene>
<dbReference type="InterPro" id="IPR049940">
    <property type="entry name" value="GluQ/Sye"/>
</dbReference>
<evidence type="ECO:0000256" key="5">
    <source>
        <dbReference type="ARBA" id="ARBA00022840"/>
    </source>
</evidence>
<name>A0A371XFK6_9HYPH</name>
<evidence type="ECO:0000256" key="1">
    <source>
        <dbReference type="ARBA" id="ARBA00022598"/>
    </source>
</evidence>
<evidence type="ECO:0000256" key="4">
    <source>
        <dbReference type="ARBA" id="ARBA00022833"/>
    </source>
</evidence>
<protein>
    <submittedName>
        <fullName evidence="9">tRNA glutamyl-Q(34) synthetase GluQRS</fullName>
    </submittedName>
</protein>
<dbReference type="RefSeq" id="WP_116623843.1">
    <property type="nucleotide sequence ID" value="NZ_QURN01000006.1"/>
</dbReference>
<dbReference type="InterPro" id="IPR020058">
    <property type="entry name" value="Glu/Gln-tRNA-synth_Ib_cat-dom"/>
</dbReference>
<keyword evidence="5 7" id="KW-0067">ATP-binding</keyword>
<dbReference type="EMBL" id="QURN01000006">
    <property type="protein sequence ID" value="RFC68008.1"/>
    <property type="molecule type" value="Genomic_DNA"/>
</dbReference>
<dbReference type="Pfam" id="PF00749">
    <property type="entry name" value="tRNA-synt_1c"/>
    <property type="match status" value="1"/>
</dbReference>
<dbReference type="GO" id="GO:0004818">
    <property type="term" value="F:glutamate-tRNA ligase activity"/>
    <property type="evidence" value="ECO:0007669"/>
    <property type="project" value="TreeGrafter"/>
</dbReference>
<keyword evidence="3 7" id="KW-0547">Nucleotide-binding</keyword>
<accession>A0A371XFK6</accession>
<keyword evidence="4" id="KW-0862">Zinc</keyword>
<dbReference type="GO" id="GO:0005524">
    <property type="term" value="F:ATP binding"/>
    <property type="evidence" value="ECO:0007669"/>
    <property type="project" value="UniProtKB-KW"/>
</dbReference>
<reference evidence="10" key="1">
    <citation type="submission" date="2018-08" db="EMBL/GenBank/DDBJ databases">
        <authorList>
            <person name="Im W.T."/>
        </authorList>
    </citation>
    <scope>NUCLEOTIDE SEQUENCE [LARGE SCALE GENOMIC DNA]</scope>
    <source>
        <strain evidence="10">LA-28</strain>
    </source>
</reference>
<dbReference type="InterPro" id="IPR000924">
    <property type="entry name" value="Glu/Gln-tRNA-synth"/>
</dbReference>
<evidence type="ECO:0000256" key="3">
    <source>
        <dbReference type="ARBA" id="ARBA00022741"/>
    </source>
</evidence>
<dbReference type="NCBIfam" id="NF004315">
    <property type="entry name" value="PRK05710.1-4"/>
    <property type="match status" value="1"/>
</dbReference>
<comment type="similarity">
    <text evidence="7">Belongs to the class-I aminoacyl-tRNA synthetase family.</text>
</comment>
<dbReference type="Proteomes" id="UP000262379">
    <property type="component" value="Unassembled WGS sequence"/>
</dbReference>
<keyword evidence="6 7" id="KW-0030">Aminoacyl-tRNA synthetase</keyword>
<sequence length="281" mass="31551">MNAPTFRFAPSPNGELHLGHACSALLNQRLAKESGGRMLLRIEDIDITRCTPEFEQGIYRDLEWLGVGWEQPVRRQSEHFDTYSEALEKLRKTGLIYPAFLSRGEIRAYITEQEYWPRDPDGAPLYPPLDRHASAAHRREKIASGVPFAWRLDMEKAIAAVGPLHWNELSSNETISAEPQLWGDVIIARSDIPTSYHLAVVVDDALQNVTHIVRGRDLFAATSVQRVLQTLLGLPAPAYHHHKLILGPDGRKLSKSEQSTGLRALRTAGKTPADIQRMLDL</sequence>
<feature type="domain" description="Glutamyl/glutaminyl-tRNA synthetase class Ib catalytic" evidence="8">
    <location>
        <begin position="7"/>
        <end position="262"/>
    </location>
</feature>
<dbReference type="SUPFAM" id="SSF52374">
    <property type="entry name" value="Nucleotidylyl transferase"/>
    <property type="match status" value="1"/>
</dbReference>
<evidence type="ECO:0000259" key="8">
    <source>
        <dbReference type="Pfam" id="PF00749"/>
    </source>
</evidence>
<dbReference type="GO" id="GO:0005829">
    <property type="term" value="C:cytosol"/>
    <property type="evidence" value="ECO:0007669"/>
    <property type="project" value="TreeGrafter"/>
</dbReference>
<dbReference type="AlphaFoldDB" id="A0A371XFK6"/>
<dbReference type="PROSITE" id="PS00178">
    <property type="entry name" value="AA_TRNA_LIGASE_I"/>
    <property type="match status" value="1"/>
</dbReference>
<evidence type="ECO:0000313" key="10">
    <source>
        <dbReference type="Proteomes" id="UP000262379"/>
    </source>
</evidence>
<dbReference type="PANTHER" id="PTHR43311">
    <property type="entry name" value="GLUTAMATE--TRNA LIGASE"/>
    <property type="match status" value="1"/>
</dbReference>
<organism evidence="9 10">
    <name type="scientific">Mesorhizobium denitrificans</name>
    <dbReference type="NCBI Taxonomy" id="2294114"/>
    <lineage>
        <taxon>Bacteria</taxon>
        <taxon>Pseudomonadati</taxon>
        <taxon>Pseudomonadota</taxon>
        <taxon>Alphaproteobacteria</taxon>
        <taxon>Hyphomicrobiales</taxon>
        <taxon>Phyllobacteriaceae</taxon>
        <taxon>Mesorhizobium</taxon>
    </lineage>
</organism>
<keyword evidence="10" id="KW-1185">Reference proteome</keyword>
<keyword evidence="1 7" id="KW-0436">Ligase</keyword>
<dbReference type="Gene3D" id="3.40.50.620">
    <property type="entry name" value="HUPs"/>
    <property type="match status" value="1"/>
</dbReference>
<evidence type="ECO:0000256" key="2">
    <source>
        <dbReference type="ARBA" id="ARBA00022723"/>
    </source>
</evidence>
<proteinExistence type="inferred from homology"/>
<dbReference type="InterPro" id="IPR014729">
    <property type="entry name" value="Rossmann-like_a/b/a_fold"/>
</dbReference>
<evidence type="ECO:0000256" key="7">
    <source>
        <dbReference type="RuleBase" id="RU363037"/>
    </source>
</evidence>
<evidence type="ECO:0000256" key="6">
    <source>
        <dbReference type="ARBA" id="ARBA00023146"/>
    </source>
</evidence>